<feature type="domain" description="Rhodopsin" evidence="8">
    <location>
        <begin position="124"/>
        <end position="217"/>
    </location>
</feature>
<comment type="subcellular location">
    <subcellularLocation>
        <location evidence="1">Membrane</location>
        <topology evidence="1">Multi-pass membrane protein</topology>
    </subcellularLocation>
</comment>
<dbReference type="Pfam" id="PF20684">
    <property type="entry name" value="Fung_rhodopsin"/>
    <property type="match status" value="1"/>
</dbReference>
<feature type="transmembrane region" description="Helical" evidence="7">
    <location>
        <begin position="156"/>
        <end position="176"/>
    </location>
</feature>
<dbReference type="InParanoid" id="A0A7C8IPB2"/>
<gene>
    <name evidence="9" type="ORF">GQX73_g7967</name>
</gene>
<accession>A0A7C8IPB2</accession>
<dbReference type="EMBL" id="WUBL01000110">
    <property type="protein sequence ID" value="KAF2965605.1"/>
    <property type="molecule type" value="Genomic_DNA"/>
</dbReference>
<feature type="region of interest" description="Disordered" evidence="6">
    <location>
        <begin position="231"/>
        <end position="255"/>
    </location>
</feature>
<keyword evidence="3 7" id="KW-1133">Transmembrane helix</keyword>
<dbReference type="InterPro" id="IPR049326">
    <property type="entry name" value="Rhodopsin_dom_fungi"/>
</dbReference>
<dbReference type="InterPro" id="IPR052337">
    <property type="entry name" value="SAT4-like"/>
</dbReference>
<sequence length="255" mass="28435">MENPNDTPALNPPFSIEPTLLDQYPITSSQAALAAVTLTFLSGRGGHTDLYTGELFFAAFTGVKLAANTYGQGQHQWNVSVTNLSHILLLANLLEILYGPTMFFAKYTVLRQIESIFYRHQQTTSAINVVSDISILIIPTVAVWNLQLTPKKKLGVSVVFAVGIFACIACIVRLYYSVKLTQSEDATWHIEPVGSWALAEFTTVILVACFPMLPRLFIELRNRNRAPHYELSDVPQNGKRGFSRRRGVDTNDQEQ</sequence>
<feature type="transmembrane region" description="Helical" evidence="7">
    <location>
        <begin position="196"/>
        <end position="218"/>
    </location>
</feature>
<evidence type="ECO:0000256" key="4">
    <source>
        <dbReference type="ARBA" id="ARBA00023136"/>
    </source>
</evidence>
<dbReference type="GO" id="GO:0016020">
    <property type="term" value="C:membrane"/>
    <property type="evidence" value="ECO:0007669"/>
    <property type="project" value="UniProtKB-SubCell"/>
</dbReference>
<dbReference type="PANTHER" id="PTHR33048">
    <property type="entry name" value="PTH11-LIKE INTEGRAL MEMBRANE PROTEIN (AFU_ORTHOLOGUE AFUA_5G11245)"/>
    <property type="match status" value="1"/>
</dbReference>
<protein>
    <recommendedName>
        <fullName evidence="8">Rhodopsin domain-containing protein</fullName>
    </recommendedName>
</protein>
<evidence type="ECO:0000256" key="2">
    <source>
        <dbReference type="ARBA" id="ARBA00022692"/>
    </source>
</evidence>
<evidence type="ECO:0000256" key="5">
    <source>
        <dbReference type="ARBA" id="ARBA00038359"/>
    </source>
</evidence>
<evidence type="ECO:0000259" key="8">
    <source>
        <dbReference type="Pfam" id="PF20684"/>
    </source>
</evidence>
<reference evidence="9 10" key="1">
    <citation type="submission" date="2019-12" db="EMBL/GenBank/DDBJ databases">
        <title>Draft genome sequence of the ascomycete Xylaria multiplex DSM 110363.</title>
        <authorList>
            <person name="Buettner E."/>
            <person name="Kellner H."/>
        </authorList>
    </citation>
    <scope>NUCLEOTIDE SEQUENCE [LARGE SCALE GENOMIC DNA]</scope>
    <source>
        <strain evidence="9 10">DSM 110363</strain>
    </source>
</reference>
<feature type="transmembrane region" description="Helical" evidence="7">
    <location>
        <begin position="87"/>
        <end position="105"/>
    </location>
</feature>
<evidence type="ECO:0000313" key="10">
    <source>
        <dbReference type="Proteomes" id="UP000481858"/>
    </source>
</evidence>
<proteinExistence type="inferred from homology"/>
<dbReference type="PANTHER" id="PTHR33048:SF47">
    <property type="entry name" value="INTEGRAL MEMBRANE PROTEIN-RELATED"/>
    <property type="match status" value="1"/>
</dbReference>
<keyword evidence="4 7" id="KW-0472">Membrane</keyword>
<dbReference type="Proteomes" id="UP000481858">
    <property type="component" value="Unassembled WGS sequence"/>
</dbReference>
<evidence type="ECO:0000256" key="7">
    <source>
        <dbReference type="SAM" id="Phobius"/>
    </source>
</evidence>
<evidence type="ECO:0000256" key="1">
    <source>
        <dbReference type="ARBA" id="ARBA00004141"/>
    </source>
</evidence>
<comment type="similarity">
    <text evidence="5">Belongs to the SAT4 family.</text>
</comment>
<dbReference type="AlphaFoldDB" id="A0A7C8IPB2"/>
<keyword evidence="2 7" id="KW-0812">Transmembrane</keyword>
<feature type="transmembrane region" description="Helical" evidence="7">
    <location>
        <begin position="125"/>
        <end position="144"/>
    </location>
</feature>
<evidence type="ECO:0000313" key="9">
    <source>
        <dbReference type="EMBL" id="KAF2965605.1"/>
    </source>
</evidence>
<name>A0A7C8IPB2_9PEZI</name>
<evidence type="ECO:0000256" key="3">
    <source>
        <dbReference type="ARBA" id="ARBA00022989"/>
    </source>
</evidence>
<organism evidence="9 10">
    <name type="scientific">Xylaria multiplex</name>
    <dbReference type="NCBI Taxonomy" id="323545"/>
    <lineage>
        <taxon>Eukaryota</taxon>
        <taxon>Fungi</taxon>
        <taxon>Dikarya</taxon>
        <taxon>Ascomycota</taxon>
        <taxon>Pezizomycotina</taxon>
        <taxon>Sordariomycetes</taxon>
        <taxon>Xylariomycetidae</taxon>
        <taxon>Xylariales</taxon>
        <taxon>Xylariaceae</taxon>
        <taxon>Xylaria</taxon>
    </lineage>
</organism>
<comment type="caution">
    <text evidence="9">The sequence shown here is derived from an EMBL/GenBank/DDBJ whole genome shotgun (WGS) entry which is preliminary data.</text>
</comment>
<evidence type="ECO:0000256" key="6">
    <source>
        <dbReference type="SAM" id="MobiDB-lite"/>
    </source>
</evidence>
<dbReference type="OrthoDB" id="5401779at2759"/>
<keyword evidence="10" id="KW-1185">Reference proteome</keyword>